<dbReference type="PROSITE" id="PS00600">
    <property type="entry name" value="AA_TRANSFER_CLASS_3"/>
    <property type="match status" value="1"/>
</dbReference>
<keyword evidence="5" id="KW-0479">Metal-binding</keyword>
<comment type="caution">
    <text evidence="6">The sequence shown here is derived from an EMBL/GenBank/DDBJ whole genome shotgun (WGS) entry which is preliminary data.</text>
</comment>
<dbReference type="PANTHER" id="PTHR42684">
    <property type="entry name" value="ADENOSYLMETHIONINE-8-AMINO-7-OXONONANOATE AMINOTRANSFERASE"/>
    <property type="match status" value="1"/>
</dbReference>
<dbReference type="InterPro" id="IPR005814">
    <property type="entry name" value="Aminotrans_3"/>
</dbReference>
<dbReference type="PANTHER" id="PTHR42684:SF3">
    <property type="entry name" value="ADENOSYLMETHIONINE-8-AMINO-7-OXONONANOATE AMINOTRANSFERASE"/>
    <property type="match status" value="1"/>
</dbReference>
<feature type="binding site" evidence="5">
    <location>
        <begin position="122"/>
        <end position="125"/>
    </location>
    <ligand>
        <name>ATP</name>
        <dbReference type="ChEBI" id="CHEBI:30616"/>
    </ligand>
</feature>
<dbReference type="CDD" id="cd03109">
    <property type="entry name" value="DTBS"/>
    <property type="match status" value="1"/>
</dbReference>
<dbReference type="GO" id="GO:0005524">
    <property type="term" value="F:ATP binding"/>
    <property type="evidence" value="ECO:0007669"/>
    <property type="project" value="UniProtKB-UniRule"/>
</dbReference>
<feature type="binding site" evidence="5">
    <location>
        <position position="52"/>
    </location>
    <ligand>
        <name>Mg(2+)</name>
        <dbReference type="ChEBI" id="CHEBI:18420"/>
    </ligand>
</feature>
<comment type="cofactor">
    <cofactor evidence="5">
        <name>Mg(2+)</name>
        <dbReference type="ChEBI" id="CHEBI:18420"/>
    </cofactor>
</comment>
<evidence type="ECO:0000256" key="2">
    <source>
        <dbReference type="ARBA" id="ARBA00022576"/>
    </source>
</evidence>
<keyword evidence="5" id="KW-0436">Ligase</keyword>
<dbReference type="EMBL" id="WFLM01000005">
    <property type="protein sequence ID" value="KAB8036934.1"/>
    <property type="molecule type" value="Genomic_DNA"/>
</dbReference>
<evidence type="ECO:0000256" key="4">
    <source>
        <dbReference type="ARBA" id="ARBA00022756"/>
    </source>
</evidence>
<comment type="subcellular location">
    <subcellularLocation>
        <location evidence="5">Cytoplasm</location>
    </subcellularLocation>
</comment>
<keyword evidence="5" id="KW-0963">Cytoplasm</keyword>
<dbReference type="GO" id="GO:0004141">
    <property type="term" value="F:dethiobiotin synthase activity"/>
    <property type="evidence" value="ECO:0007669"/>
    <property type="project" value="UniProtKB-UniRule"/>
</dbReference>
<evidence type="ECO:0000313" key="6">
    <source>
        <dbReference type="EMBL" id="KAB8036934.1"/>
    </source>
</evidence>
<evidence type="ECO:0000256" key="5">
    <source>
        <dbReference type="HAMAP-Rule" id="MF_00336"/>
    </source>
</evidence>
<comment type="cofactor">
    <cofactor evidence="1">
        <name>pyridoxal 5'-phosphate</name>
        <dbReference type="ChEBI" id="CHEBI:597326"/>
    </cofactor>
</comment>
<dbReference type="Gene3D" id="3.40.640.10">
    <property type="entry name" value="Type I PLP-dependent aspartate aminotransferase-like (Major domain)"/>
    <property type="match status" value="1"/>
</dbReference>
<evidence type="ECO:0000256" key="3">
    <source>
        <dbReference type="ARBA" id="ARBA00022679"/>
    </source>
</evidence>
<dbReference type="GO" id="GO:0005737">
    <property type="term" value="C:cytoplasm"/>
    <property type="evidence" value="ECO:0007669"/>
    <property type="project" value="UniProtKB-SubCell"/>
</dbReference>
<dbReference type="RefSeq" id="WP_153421350.1">
    <property type="nucleotide sequence ID" value="NZ_WFLM01000005.1"/>
</dbReference>
<dbReference type="UniPathway" id="UPA00078">
    <property type="reaction ID" value="UER00161"/>
</dbReference>
<evidence type="ECO:0000256" key="1">
    <source>
        <dbReference type="ARBA" id="ARBA00001933"/>
    </source>
</evidence>
<organism evidence="6 7">
    <name type="scientific">Silvanigrella paludirubra</name>
    <dbReference type="NCBI Taxonomy" id="2499159"/>
    <lineage>
        <taxon>Bacteria</taxon>
        <taxon>Pseudomonadati</taxon>
        <taxon>Bdellovibrionota</taxon>
        <taxon>Oligoflexia</taxon>
        <taxon>Silvanigrellales</taxon>
        <taxon>Silvanigrellaceae</taxon>
        <taxon>Silvanigrella</taxon>
    </lineage>
</organism>
<keyword evidence="5" id="KW-0460">Magnesium</keyword>
<feature type="binding site" evidence="5">
    <location>
        <position position="45"/>
    </location>
    <ligand>
        <name>substrate</name>
    </ligand>
</feature>
<keyword evidence="5" id="KW-0067">ATP-binding</keyword>
<gene>
    <name evidence="5" type="primary">bioD</name>
    <name evidence="6" type="ORF">GCL60_13915</name>
</gene>
<comment type="pathway">
    <text evidence="5">Cofactor biosynthesis; biotin biosynthesis; biotin from 7,8-diaminononanoate: step 1/2.</text>
</comment>
<dbReference type="InterPro" id="IPR004472">
    <property type="entry name" value="DTB_synth_BioD"/>
</dbReference>
<dbReference type="HAMAP" id="MF_00336">
    <property type="entry name" value="BioD"/>
    <property type="match status" value="1"/>
</dbReference>
<comment type="similarity">
    <text evidence="5">Belongs to the dethiobiotin synthetase family.</text>
</comment>
<dbReference type="GO" id="GO:0030170">
    <property type="term" value="F:pyridoxal phosphate binding"/>
    <property type="evidence" value="ECO:0007669"/>
    <property type="project" value="InterPro"/>
</dbReference>
<accession>A0A6N6VPH4</accession>
<dbReference type="InterPro" id="IPR027417">
    <property type="entry name" value="P-loop_NTPase"/>
</dbReference>
<feature type="binding site" evidence="5">
    <location>
        <position position="122"/>
    </location>
    <ligand>
        <name>Mg(2+)</name>
        <dbReference type="ChEBI" id="CHEBI:18420"/>
    </ligand>
</feature>
<dbReference type="InterPro" id="IPR015421">
    <property type="entry name" value="PyrdxlP-dep_Trfase_major"/>
</dbReference>
<dbReference type="InterPro" id="IPR015424">
    <property type="entry name" value="PyrdxlP-dep_Trfase"/>
</dbReference>
<dbReference type="Proteomes" id="UP000437748">
    <property type="component" value="Unassembled WGS sequence"/>
</dbReference>
<reference evidence="6 7" key="1">
    <citation type="submission" date="2019-10" db="EMBL/GenBank/DDBJ databases">
        <title>New species of Slilvanegrellaceae.</title>
        <authorList>
            <person name="Pitt A."/>
            <person name="Hahn M.W."/>
        </authorList>
    </citation>
    <scope>NUCLEOTIDE SEQUENCE [LARGE SCALE GENOMIC DNA]</scope>
    <source>
        <strain evidence="6 7">SP-Ram-0.45-NSY-1</strain>
    </source>
</reference>
<dbReference type="GO" id="GO:0004015">
    <property type="term" value="F:adenosylmethionine-8-amino-7-oxononanoate transaminase activity"/>
    <property type="evidence" value="ECO:0007669"/>
    <property type="project" value="TreeGrafter"/>
</dbReference>
<sequence>MLTKFPSYYVMASNTDLGKTVFSTGISMAAVRNGLKLLYIKPVQTGFPFDSDSSFVKNYNPSEFVLTKTIFSMSNPVSPHRAIIQDKYHEESEMKEHFLDDKMISIIEEEITTNEAQFVLIEGSGGVASPTLQGQLQCDVFRELRLPVVFIADSKLGGISCTISSIALIESRGFDIACILMFDGKDENSLFLQKYYKNKFPVYSFQNIVESNLPKNETLIKKPLDVWFKENEEKFSEVFQHLTSYHVSKIQIIDDYIEVAKENIWWPFTQHGLQIEPRVIDSAFKDNLTFVDIKNLRNQNILTHKSFDASASWWTQGIGHASSRLSHAAASAAGKYGHVMFPGNIHEPVVKLTQKLMATVGKGWAQRAFFSDNGSTAIEVALKIAFRKSFGLPQKEIMMHKKDIYILGLKDSYHGDTHAAMDATNPNSYKKTDYWYEPKGYWFDYPTVYLKDRKHFVTIPESFNSNQKFELNINSIGEVFSLDRNSTDLANIYLNYIQSQMFILEGSDFLIGALLLEPVVQGAGGMKFVDPLFQRILVKECRKRKIPIIFDEVFTGFWRLGKISASVLLDEKPDIACYAKLLTGGLMPLSVTLANEECFSSFLGDSISQALLHGHSYAANPVGCAVAVEAIEETCDSKNFNKELNCLDIPWDEEIVNEFSCLPNIEKVFTLGSIFAFGLKDKNSDYTSTRSKKIVQQLKQMSLEVRPLGNIIYILSGFNTGAVELKNILKSVYELVKNE</sequence>
<keyword evidence="3 6" id="KW-0808">Transferase</keyword>
<keyword evidence="2 6" id="KW-0032">Aminotransferase</keyword>
<dbReference type="OrthoDB" id="5288905at2"/>
<evidence type="ECO:0000313" key="7">
    <source>
        <dbReference type="Proteomes" id="UP000437748"/>
    </source>
</evidence>
<dbReference type="GO" id="GO:0009102">
    <property type="term" value="P:biotin biosynthetic process"/>
    <property type="evidence" value="ECO:0007669"/>
    <property type="project" value="UniProtKB-UniRule"/>
</dbReference>
<comment type="catalytic activity">
    <reaction evidence="5">
        <text>(7R,8S)-7,8-diammoniononanoate + CO2 + ATP = (4R,5S)-dethiobiotin + ADP + phosphate + 3 H(+)</text>
        <dbReference type="Rhea" id="RHEA:15805"/>
        <dbReference type="ChEBI" id="CHEBI:15378"/>
        <dbReference type="ChEBI" id="CHEBI:16526"/>
        <dbReference type="ChEBI" id="CHEBI:30616"/>
        <dbReference type="ChEBI" id="CHEBI:43474"/>
        <dbReference type="ChEBI" id="CHEBI:149469"/>
        <dbReference type="ChEBI" id="CHEBI:149473"/>
        <dbReference type="ChEBI" id="CHEBI:456216"/>
        <dbReference type="EC" id="6.3.3.3"/>
    </reaction>
</comment>
<feature type="active site" evidence="5">
    <location>
        <position position="41"/>
    </location>
</feature>
<keyword evidence="5" id="KW-0547">Nucleotide-binding</keyword>
<keyword evidence="4 5" id="KW-0093">Biotin biosynthesis</keyword>
<dbReference type="SUPFAM" id="SSF53383">
    <property type="entry name" value="PLP-dependent transferases"/>
    <property type="match status" value="1"/>
</dbReference>
<dbReference type="InterPro" id="IPR049704">
    <property type="entry name" value="Aminotrans_3_PPA_site"/>
</dbReference>
<proteinExistence type="inferred from homology"/>
<comment type="subunit">
    <text evidence="5">Homodimer.</text>
</comment>
<dbReference type="GO" id="GO:0000287">
    <property type="term" value="F:magnesium ion binding"/>
    <property type="evidence" value="ECO:0007669"/>
    <property type="project" value="UniProtKB-UniRule"/>
</dbReference>
<dbReference type="Pfam" id="PF13500">
    <property type="entry name" value="AAA_26"/>
    <property type="match status" value="1"/>
</dbReference>
<keyword evidence="7" id="KW-1185">Reference proteome</keyword>
<feature type="binding site" evidence="5">
    <location>
        <position position="52"/>
    </location>
    <ligand>
        <name>ATP</name>
        <dbReference type="ChEBI" id="CHEBI:30616"/>
    </ligand>
</feature>
<dbReference type="Gene3D" id="3.40.50.300">
    <property type="entry name" value="P-loop containing nucleotide triphosphate hydrolases"/>
    <property type="match status" value="1"/>
</dbReference>
<name>A0A6N6VPH4_9BACT</name>
<dbReference type="AlphaFoldDB" id="A0A6N6VPH4"/>
<comment type="caution">
    <text evidence="5">Lacks conserved residue(s) required for the propagation of feature annotation.</text>
</comment>
<dbReference type="SUPFAM" id="SSF52540">
    <property type="entry name" value="P-loop containing nucleoside triphosphate hydrolases"/>
    <property type="match status" value="1"/>
</dbReference>
<dbReference type="EC" id="6.3.3.3" evidence="5"/>
<comment type="function">
    <text evidence="5">Catalyzes a mechanistically unusual reaction, the ATP-dependent insertion of CO2 between the N7 and N8 nitrogen atoms of 7,8-diaminopelargonic acid (DAPA, also called 7,8-diammoniononanoate) to form a ureido ring.</text>
</comment>
<protein>
    <recommendedName>
        <fullName evidence="5">ATP-dependent dethiobiotin synthetase BioD</fullName>
        <ecNumber evidence="5">6.3.3.3</ecNumber>
    </recommendedName>
    <alternativeName>
        <fullName evidence="5">DTB synthetase</fullName>
        <shortName evidence="5">DTBS</shortName>
    </alternativeName>
    <alternativeName>
        <fullName evidence="5">Dethiobiotin synthase</fullName>
    </alternativeName>
</protein>
<feature type="binding site" evidence="5">
    <location>
        <position position="20"/>
    </location>
    <ligand>
        <name>Mg(2+)</name>
        <dbReference type="ChEBI" id="CHEBI:18420"/>
    </ligand>
</feature>
<dbReference type="Pfam" id="PF00202">
    <property type="entry name" value="Aminotran_3"/>
    <property type="match status" value="1"/>
</dbReference>
<feature type="binding site" evidence="5">
    <location>
        <begin position="16"/>
        <end position="21"/>
    </location>
    <ligand>
        <name>ATP</name>
        <dbReference type="ChEBI" id="CHEBI:30616"/>
    </ligand>
</feature>